<proteinExistence type="predicted"/>
<gene>
    <name evidence="1" type="ORF">ABXS70_18225</name>
</gene>
<dbReference type="RefSeq" id="WP_366289721.1">
    <property type="nucleotide sequence ID" value="NZ_CP159992.1"/>
</dbReference>
<accession>A0AAU8N9J0</accession>
<name>A0AAU8N9J0_9BACL</name>
<organism evidence="1">
    <name type="scientific">Paenibacillus sp. AN1007</name>
    <dbReference type="NCBI Taxonomy" id="3151385"/>
    <lineage>
        <taxon>Bacteria</taxon>
        <taxon>Bacillati</taxon>
        <taxon>Bacillota</taxon>
        <taxon>Bacilli</taxon>
        <taxon>Bacillales</taxon>
        <taxon>Paenibacillaceae</taxon>
        <taxon>Paenibacillus</taxon>
    </lineage>
</organism>
<reference evidence="1" key="1">
    <citation type="submission" date="2024-05" db="EMBL/GenBank/DDBJ databases">
        <title>Draft genome assemblies of 36 bacteria isolated from hibernating arctic ground squirrels.</title>
        <authorList>
            <person name="McKee H."/>
            <person name="Mullen L."/>
            <person name="Drown D.M."/>
            <person name="Duddleston K.N."/>
        </authorList>
    </citation>
    <scope>NUCLEOTIDE SEQUENCE</scope>
    <source>
        <strain evidence="1">AN1007</strain>
    </source>
</reference>
<protein>
    <submittedName>
        <fullName evidence="1">Uncharacterized protein</fullName>
    </submittedName>
</protein>
<dbReference type="AlphaFoldDB" id="A0AAU8N9J0"/>
<dbReference type="EMBL" id="CP159992">
    <property type="protein sequence ID" value="XCP93165.1"/>
    <property type="molecule type" value="Genomic_DNA"/>
</dbReference>
<evidence type="ECO:0000313" key="1">
    <source>
        <dbReference type="EMBL" id="XCP93165.1"/>
    </source>
</evidence>
<sequence length="248" mass="28996">MSADFQLPEVKKDLAIHCVIPSQYRGSDLGKEKEIFEVKNTDYVKRIRSQYLLIERELIKTFEYVEPNTSNYRTNSVRFASIVRESCNLFELVSKDFYSKLFNSGKKKMNIKDYLSLDAYLYYRDEELSSPYIVASNNGKSFDLFPFIELMSWDRQSEIQDAFIPKWWSAYNKIKHTQDGIRSATLENAILAVCGVYVLINSIYGEGVLIGELRDYDKKDPLGSIYFSYRIEQSQLFTLKTIRIEKAF</sequence>